<feature type="compositionally biased region" description="Low complexity" evidence="1">
    <location>
        <begin position="205"/>
        <end position="224"/>
    </location>
</feature>
<keyword evidence="3" id="KW-1185">Reference proteome</keyword>
<protein>
    <submittedName>
        <fullName evidence="2">Uncharacterized protein</fullName>
    </submittedName>
</protein>
<feature type="compositionally biased region" description="Low complexity" evidence="1">
    <location>
        <begin position="252"/>
        <end position="269"/>
    </location>
</feature>
<comment type="caution">
    <text evidence="2">The sequence shown here is derived from an EMBL/GenBank/DDBJ whole genome shotgun (WGS) entry which is preliminary data.</text>
</comment>
<evidence type="ECO:0000256" key="1">
    <source>
        <dbReference type="SAM" id="MobiDB-lite"/>
    </source>
</evidence>
<gene>
    <name evidence="2" type="ORF">BCR44DRAFT_45582</name>
</gene>
<organism evidence="2 3">
    <name type="scientific">Catenaria anguillulae PL171</name>
    <dbReference type="NCBI Taxonomy" id="765915"/>
    <lineage>
        <taxon>Eukaryota</taxon>
        <taxon>Fungi</taxon>
        <taxon>Fungi incertae sedis</taxon>
        <taxon>Blastocladiomycota</taxon>
        <taxon>Blastocladiomycetes</taxon>
        <taxon>Blastocladiales</taxon>
        <taxon>Catenariaceae</taxon>
        <taxon>Catenaria</taxon>
    </lineage>
</organism>
<feature type="compositionally biased region" description="Basic and acidic residues" evidence="1">
    <location>
        <begin position="407"/>
        <end position="416"/>
    </location>
</feature>
<feature type="non-terminal residue" evidence="2">
    <location>
        <position position="474"/>
    </location>
</feature>
<accession>A0A1Y2HFG1</accession>
<name>A0A1Y2HFG1_9FUNG</name>
<feature type="compositionally biased region" description="Basic residues" evidence="1">
    <location>
        <begin position="297"/>
        <end position="309"/>
    </location>
</feature>
<feature type="compositionally biased region" description="Polar residues" evidence="1">
    <location>
        <begin position="441"/>
        <end position="452"/>
    </location>
</feature>
<feature type="region of interest" description="Disordered" evidence="1">
    <location>
        <begin position="191"/>
        <end position="474"/>
    </location>
</feature>
<proteinExistence type="predicted"/>
<evidence type="ECO:0000313" key="2">
    <source>
        <dbReference type="EMBL" id="ORZ32621.1"/>
    </source>
</evidence>
<feature type="compositionally biased region" description="Polar residues" evidence="1">
    <location>
        <begin position="323"/>
        <end position="354"/>
    </location>
</feature>
<sequence>MDIFTESGTRLPSNTEIFKTSTPSIINSPQTTTMSLPPPLTSVVAVPVYTAVHEQTGSDHAPVVGVFDLPFDWAALMADMPMGSAEALAHQDIAALMDLDLTRTASGVAPANGSGGAALKAKLKKTRWILSWRGSDKSLGKVSPASDKAVADEEVCVPSTSSPLAAPPINSAKRPSFAAPEEPVDVDYLLSLNPSLPRPQPDGVSSPTPEPSTSTNPGAAAAAAVSPSTDNESGHTVPPPLSSFRDPTAIVSGPTTSPPTSSTNVAAAPALPPLPTLSRVPRPRASSTGLPQQPHKLTSRGRAHGKSSRKASIALLPGGVPHSPSTPKLPTSTARKVDSPASSQALSPSTPSMASTLLSGHTGTSTAPPTRAMSYATGRGGGGGGGGDGESVLSQRTADVLSMSEIEEARREEGAKAGKNKSKRGWLRRKKSKGHQPPPQQTLVSPTPSENELTAGGKREGRRKARKAGDPCSI</sequence>
<feature type="region of interest" description="Disordered" evidence="1">
    <location>
        <begin position="137"/>
        <end position="178"/>
    </location>
</feature>
<reference evidence="2 3" key="1">
    <citation type="submission" date="2016-07" db="EMBL/GenBank/DDBJ databases">
        <title>Pervasive Adenine N6-methylation of Active Genes in Fungi.</title>
        <authorList>
            <consortium name="DOE Joint Genome Institute"/>
            <person name="Mondo S.J."/>
            <person name="Dannebaum R.O."/>
            <person name="Kuo R.C."/>
            <person name="Labutti K."/>
            <person name="Haridas S."/>
            <person name="Kuo A."/>
            <person name="Salamov A."/>
            <person name="Ahrendt S.R."/>
            <person name="Lipzen A."/>
            <person name="Sullivan W."/>
            <person name="Andreopoulos W.B."/>
            <person name="Clum A."/>
            <person name="Lindquist E."/>
            <person name="Daum C."/>
            <person name="Ramamoorthy G.K."/>
            <person name="Gryganskyi A."/>
            <person name="Culley D."/>
            <person name="Magnuson J.K."/>
            <person name="James T.Y."/>
            <person name="O'Malley M.A."/>
            <person name="Stajich J.E."/>
            <person name="Spatafora J.W."/>
            <person name="Visel A."/>
            <person name="Grigoriev I.V."/>
        </authorList>
    </citation>
    <scope>NUCLEOTIDE SEQUENCE [LARGE SCALE GENOMIC DNA]</scope>
    <source>
        <strain evidence="2 3">PL171</strain>
    </source>
</reference>
<evidence type="ECO:0000313" key="3">
    <source>
        <dbReference type="Proteomes" id="UP000193411"/>
    </source>
</evidence>
<dbReference type="EMBL" id="MCFL01000044">
    <property type="protein sequence ID" value="ORZ32621.1"/>
    <property type="molecule type" value="Genomic_DNA"/>
</dbReference>
<feature type="compositionally biased region" description="Gly residues" evidence="1">
    <location>
        <begin position="378"/>
        <end position="389"/>
    </location>
</feature>
<feature type="compositionally biased region" description="Basic residues" evidence="1">
    <location>
        <begin position="418"/>
        <end position="434"/>
    </location>
</feature>
<dbReference type="AlphaFoldDB" id="A0A1Y2HFG1"/>
<feature type="compositionally biased region" description="Low complexity" evidence="1">
    <location>
        <begin position="355"/>
        <end position="366"/>
    </location>
</feature>
<dbReference type="Proteomes" id="UP000193411">
    <property type="component" value="Unassembled WGS sequence"/>
</dbReference>